<organism evidence="1 2">
    <name type="scientific">Petrolisthes manimaculis</name>
    <dbReference type="NCBI Taxonomy" id="1843537"/>
    <lineage>
        <taxon>Eukaryota</taxon>
        <taxon>Metazoa</taxon>
        <taxon>Ecdysozoa</taxon>
        <taxon>Arthropoda</taxon>
        <taxon>Crustacea</taxon>
        <taxon>Multicrustacea</taxon>
        <taxon>Malacostraca</taxon>
        <taxon>Eumalacostraca</taxon>
        <taxon>Eucarida</taxon>
        <taxon>Decapoda</taxon>
        <taxon>Pleocyemata</taxon>
        <taxon>Anomura</taxon>
        <taxon>Galatheoidea</taxon>
        <taxon>Porcellanidae</taxon>
        <taxon>Petrolisthes</taxon>
    </lineage>
</organism>
<keyword evidence="2" id="KW-1185">Reference proteome</keyword>
<evidence type="ECO:0000313" key="1">
    <source>
        <dbReference type="EMBL" id="KAK4324270.1"/>
    </source>
</evidence>
<protein>
    <submittedName>
        <fullName evidence="1">Uncharacterized protein</fullName>
    </submittedName>
</protein>
<sequence>MVADVYCEGHVEVPSAKVSVNESFTSLAYSRRSSLSVLVSVLGDLPLTLGSYGLPAMMPQTARPLPLGCATL</sequence>
<comment type="caution">
    <text evidence="1">The sequence shown here is derived from an EMBL/GenBank/DDBJ whole genome shotgun (WGS) entry which is preliminary data.</text>
</comment>
<reference evidence="1" key="1">
    <citation type="submission" date="2023-11" db="EMBL/GenBank/DDBJ databases">
        <title>Genome assemblies of two species of porcelain crab, Petrolisthes cinctipes and Petrolisthes manimaculis (Anomura: Porcellanidae).</title>
        <authorList>
            <person name="Angst P."/>
        </authorList>
    </citation>
    <scope>NUCLEOTIDE SEQUENCE</scope>
    <source>
        <strain evidence="1">PB745_02</strain>
        <tissue evidence="1">Gill</tissue>
    </source>
</reference>
<gene>
    <name evidence="1" type="ORF">Pmani_005110</name>
</gene>
<dbReference type="Proteomes" id="UP001292094">
    <property type="component" value="Unassembled WGS sequence"/>
</dbReference>
<proteinExistence type="predicted"/>
<dbReference type="EMBL" id="JAWZYT010000373">
    <property type="protein sequence ID" value="KAK4324270.1"/>
    <property type="molecule type" value="Genomic_DNA"/>
</dbReference>
<evidence type="ECO:0000313" key="2">
    <source>
        <dbReference type="Proteomes" id="UP001292094"/>
    </source>
</evidence>
<accession>A0AAE1QCF4</accession>
<name>A0AAE1QCF4_9EUCA</name>
<dbReference type="AlphaFoldDB" id="A0AAE1QCF4"/>